<organism evidence="5 6">
    <name type="scientific">Arthrobacter gengyunqii</name>
    <dbReference type="NCBI Taxonomy" id="2886940"/>
    <lineage>
        <taxon>Bacteria</taxon>
        <taxon>Bacillati</taxon>
        <taxon>Actinomycetota</taxon>
        <taxon>Actinomycetes</taxon>
        <taxon>Micrococcales</taxon>
        <taxon>Micrococcaceae</taxon>
        <taxon>Arthrobacter</taxon>
    </lineage>
</organism>
<dbReference type="RefSeq" id="WP_227890265.1">
    <property type="nucleotide sequence ID" value="NZ_JAJFZQ010000003.1"/>
</dbReference>
<dbReference type="SUPFAM" id="SSF51735">
    <property type="entry name" value="NAD(P)-binding Rossmann-fold domains"/>
    <property type="match status" value="1"/>
</dbReference>
<dbReference type="Gene3D" id="3.40.50.720">
    <property type="entry name" value="NAD(P)-binding Rossmann-like Domain"/>
    <property type="match status" value="2"/>
</dbReference>
<keyword evidence="2" id="KW-0520">NAD</keyword>
<dbReference type="GO" id="GO:0089714">
    <property type="term" value="F:UDP-N-acetyl-D-mannosamine dehydrogenase activity"/>
    <property type="evidence" value="ECO:0007669"/>
    <property type="project" value="UniProtKB-EC"/>
</dbReference>
<dbReference type="EC" id="1.1.1.336" evidence="5"/>
<dbReference type="SUPFAM" id="SSF52413">
    <property type="entry name" value="UDP-glucose/GDP-mannose dehydrogenase C-terminal domain"/>
    <property type="match status" value="1"/>
</dbReference>
<evidence type="ECO:0000313" key="6">
    <source>
        <dbReference type="Proteomes" id="UP001139168"/>
    </source>
</evidence>
<dbReference type="InterPro" id="IPR014026">
    <property type="entry name" value="UDP-Glc/GDP-Man_DH_dimer"/>
</dbReference>
<evidence type="ECO:0000256" key="2">
    <source>
        <dbReference type="ARBA" id="ARBA00023027"/>
    </source>
</evidence>
<dbReference type="SMART" id="SM00984">
    <property type="entry name" value="UDPG_MGDP_dh_C"/>
    <property type="match status" value="1"/>
</dbReference>
<comment type="similarity">
    <text evidence="3">Belongs to the UDP-glucose/GDP-mannose dehydrogenase family.</text>
</comment>
<reference evidence="5" key="1">
    <citation type="submission" date="2021-10" db="EMBL/GenBank/DDBJ databases">
        <title>Novel species in genus Arthrobacter.</title>
        <authorList>
            <person name="Liu Y."/>
        </authorList>
    </citation>
    <scope>NUCLEOTIDE SEQUENCE</scope>
    <source>
        <strain evidence="5">Zg-Y786</strain>
    </source>
</reference>
<keyword evidence="1 5" id="KW-0560">Oxidoreductase</keyword>
<dbReference type="InterPro" id="IPR001732">
    <property type="entry name" value="UDP-Glc/GDP-Man_DH_N"/>
</dbReference>
<name>A0ABS8GG64_9MICC</name>
<dbReference type="InterPro" id="IPR036291">
    <property type="entry name" value="NAD(P)-bd_dom_sf"/>
</dbReference>
<proteinExistence type="inferred from homology"/>
<dbReference type="SUPFAM" id="SSF48179">
    <property type="entry name" value="6-phosphogluconate dehydrogenase C-terminal domain-like"/>
    <property type="match status" value="1"/>
</dbReference>
<dbReference type="NCBIfam" id="TIGR03026">
    <property type="entry name" value="NDP-sugDHase"/>
    <property type="match status" value="1"/>
</dbReference>
<protein>
    <submittedName>
        <fullName evidence="5">UDP-N-acetyl-D-mannosamine dehydrogenase</fullName>
        <ecNumber evidence="5">1.1.1.336</ecNumber>
    </submittedName>
</protein>
<gene>
    <name evidence="5" type="primary">wecC</name>
    <name evidence="5" type="ORF">LJ752_05305</name>
</gene>
<dbReference type="InterPro" id="IPR014027">
    <property type="entry name" value="UDP-Glc/GDP-Man_DH_C"/>
</dbReference>
<dbReference type="InterPro" id="IPR028359">
    <property type="entry name" value="UDP_ManNAc/GlcNAc_DH"/>
</dbReference>
<dbReference type="PANTHER" id="PTHR43491:SF1">
    <property type="entry name" value="UDP-N-ACETYL-D-MANNOSAMINE DEHYDROGENASE"/>
    <property type="match status" value="1"/>
</dbReference>
<dbReference type="NCBIfam" id="NF008286">
    <property type="entry name" value="PRK11064.1"/>
    <property type="match status" value="1"/>
</dbReference>
<evidence type="ECO:0000256" key="3">
    <source>
        <dbReference type="PIRNR" id="PIRNR000124"/>
    </source>
</evidence>
<dbReference type="PANTHER" id="PTHR43491">
    <property type="entry name" value="UDP-N-ACETYL-D-MANNOSAMINE DEHYDROGENASE"/>
    <property type="match status" value="1"/>
</dbReference>
<dbReference type="Pfam" id="PF03720">
    <property type="entry name" value="UDPG_MGDP_dh_C"/>
    <property type="match status" value="1"/>
</dbReference>
<keyword evidence="6" id="KW-1185">Reference proteome</keyword>
<feature type="domain" description="UDP-glucose/GDP-mannose dehydrogenase C-terminal" evidence="4">
    <location>
        <begin position="327"/>
        <end position="428"/>
    </location>
</feature>
<comment type="caution">
    <text evidence="5">The sequence shown here is derived from an EMBL/GenBank/DDBJ whole genome shotgun (WGS) entry which is preliminary data.</text>
</comment>
<sequence length="428" mass="45341">MNTQTYNAGETATDIATVAVVGLGYIGLPTAAILAGKGLKVIGVDVNPYTVEAVNEGRVPFVEPDLGVHVAGAVSQGYLKAQAAMPEADAYIVAVPTPFQDDKTADLIYVEQAARNIAARIRPGNLVILESTSPPGTTRRMADVILQLRPDLTADANGGTEAVLFAHCPERVLPGKIMIELVTNDRIIGGLTPEAAIAAAGLYSTFCQGSIHLTDAATAEMAKLVENAYRDVNIAFANELSVISDNLGIDVWNLIELANHHPRVNILQPGPGVGGHCIAVDPWFIVSADPENSRLIRTAREVNDAKPGHVVAEVKAAVEGIDAPVIATLGLAFKANIDDTRESPAVEIVRRLAVDNPDARILVGRSFLGSTLPDELSPLPNVVSMVTDDAVAAADAVVLLVDHDSFREIRPEQLEGKAVIDTRGFWRS</sequence>
<dbReference type="PIRSF" id="PIRSF000124">
    <property type="entry name" value="UDPglc_GDPman_dh"/>
    <property type="match status" value="1"/>
</dbReference>
<dbReference type="InterPro" id="IPR036220">
    <property type="entry name" value="UDP-Glc/GDP-Man_DH_C_sf"/>
</dbReference>
<evidence type="ECO:0000313" key="5">
    <source>
        <dbReference type="EMBL" id="MCC3265461.1"/>
    </source>
</evidence>
<evidence type="ECO:0000259" key="4">
    <source>
        <dbReference type="SMART" id="SM00984"/>
    </source>
</evidence>
<dbReference type="Proteomes" id="UP001139168">
    <property type="component" value="Unassembled WGS sequence"/>
</dbReference>
<evidence type="ECO:0000256" key="1">
    <source>
        <dbReference type="ARBA" id="ARBA00023002"/>
    </source>
</evidence>
<dbReference type="Pfam" id="PF00984">
    <property type="entry name" value="UDPG_MGDP_dh"/>
    <property type="match status" value="1"/>
</dbReference>
<dbReference type="InterPro" id="IPR008927">
    <property type="entry name" value="6-PGluconate_DH-like_C_sf"/>
</dbReference>
<accession>A0ABS8GG64</accession>
<dbReference type="InterPro" id="IPR017476">
    <property type="entry name" value="UDP-Glc/GDP-Man"/>
</dbReference>
<dbReference type="Pfam" id="PF03721">
    <property type="entry name" value="UDPG_MGDP_dh_N"/>
    <property type="match status" value="1"/>
</dbReference>
<dbReference type="PIRSF" id="PIRSF500136">
    <property type="entry name" value="UDP_ManNAc_DH"/>
    <property type="match status" value="1"/>
</dbReference>
<dbReference type="EMBL" id="JAJFZQ010000003">
    <property type="protein sequence ID" value="MCC3265461.1"/>
    <property type="molecule type" value="Genomic_DNA"/>
</dbReference>